<organism evidence="1 2">
    <name type="scientific">Clostridium botulinum D str. 1873</name>
    <dbReference type="NCBI Taxonomy" id="592027"/>
    <lineage>
        <taxon>Bacteria</taxon>
        <taxon>Bacillati</taxon>
        <taxon>Bacillota</taxon>
        <taxon>Clostridia</taxon>
        <taxon>Eubacteriales</taxon>
        <taxon>Clostridiaceae</taxon>
        <taxon>Clostridium</taxon>
    </lineage>
</organism>
<evidence type="ECO:0000313" key="2">
    <source>
        <dbReference type="Proteomes" id="UP000006160"/>
    </source>
</evidence>
<name>A0A9P2LKB2_CLOBO</name>
<proteinExistence type="predicted"/>
<protein>
    <submittedName>
        <fullName evidence="1">Uncharacterized protein</fullName>
    </submittedName>
</protein>
<dbReference type="Proteomes" id="UP000006160">
    <property type="component" value="Unassembled WGS sequence"/>
</dbReference>
<gene>
    <name evidence="1" type="ORF">CLG_B2195</name>
</gene>
<dbReference type="AlphaFoldDB" id="A0A9P2LKB2"/>
<evidence type="ECO:0000313" key="1">
    <source>
        <dbReference type="EMBL" id="EES90265.1"/>
    </source>
</evidence>
<comment type="caution">
    <text evidence="1">The sequence shown here is derived from an EMBL/GenBank/DDBJ whole genome shotgun (WGS) entry which is preliminary data.</text>
</comment>
<sequence>MKAILCRYRRLLWNYFKYGEKFSCKQMRSIVYKLIKESFNLDDTKKNPLYFRIMDCINFGISFIDFYENNQNGGIIMKLKELSEKMKIKMNDKENIRDIESDEEYYYYVGKLIKFLLSKSKTENKTYALARPLFKIRSNKIIRGKMKMLMEKYCNEISFGNYRVENIFKMINSYEIDEKINEDGQTILMVAIMDNINEIYAKKNEENKNESGN</sequence>
<accession>A0A9P2LKB2</accession>
<reference evidence="1 2" key="1">
    <citation type="submission" date="2009-10" db="EMBL/GenBank/DDBJ databases">
        <authorList>
            <person name="Shrivastava S."/>
            <person name="Brinkac L.B."/>
            <person name="Brown J.L."/>
            <person name="Bruce D.B."/>
            <person name="Detter C."/>
            <person name="Green L.D."/>
            <person name="Munk C.A."/>
            <person name="Rogers Y.C."/>
            <person name="Tapia R."/>
            <person name="Saunders E.S."/>
            <person name="Sims D.R."/>
            <person name="Smith L.A."/>
            <person name="Smith T.J."/>
            <person name="Sutton G."/>
            <person name="Brettin T."/>
        </authorList>
    </citation>
    <scope>NUCLEOTIDE SEQUENCE [LARGE SCALE GENOMIC DNA]</scope>
    <source>
        <strain evidence="2">D str. 1873</strain>
    </source>
</reference>
<dbReference type="EMBL" id="ACSJ01000019">
    <property type="protein sequence ID" value="EES90265.1"/>
    <property type="molecule type" value="Genomic_DNA"/>
</dbReference>